<comment type="caution">
    <text evidence="1">The sequence shown here is derived from an EMBL/GenBank/DDBJ whole genome shotgun (WGS) entry which is preliminary data.</text>
</comment>
<dbReference type="CDD" id="cd00586">
    <property type="entry name" value="4HBT"/>
    <property type="match status" value="1"/>
</dbReference>
<protein>
    <recommendedName>
        <fullName evidence="3">Thioesterase</fullName>
    </recommendedName>
</protein>
<proteinExistence type="predicted"/>
<accession>A0A9W7GCY8</accession>
<keyword evidence="2" id="KW-1185">Reference proteome</keyword>
<evidence type="ECO:0008006" key="3">
    <source>
        <dbReference type="Google" id="ProtNLM"/>
    </source>
</evidence>
<dbReference type="SUPFAM" id="SSF54637">
    <property type="entry name" value="Thioesterase/thiol ester dehydrase-isomerase"/>
    <property type="match status" value="1"/>
</dbReference>
<organism evidence="1 2">
    <name type="scientific">Triparma columacea</name>
    <dbReference type="NCBI Taxonomy" id="722753"/>
    <lineage>
        <taxon>Eukaryota</taxon>
        <taxon>Sar</taxon>
        <taxon>Stramenopiles</taxon>
        <taxon>Ochrophyta</taxon>
        <taxon>Bolidophyceae</taxon>
        <taxon>Parmales</taxon>
        <taxon>Triparmaceae</taxon>
        <taxon>Triparma</taxon>
    </lineage>
</organism>
<dbReference type="OrthoDB" id="201170at2759"/>
<dbReference type="GO" id="GO:0047617">
    <property type="term" value="F:fatty acyl-CoA hydrolase activity"/>
    <property type="evidence" value="ECO:0007669"/>
    <property type="project" value="TreeGrafter"/>
</dbReference>
<reference evidence="2" key="1">
    <citation type="journal article" date="2023" name="Commun. Biol.">
        <title>Genome analysis of Parmales, the sister group of diatoms, reveals the evolutionary specialization of diatoms from phago-mixotrophs to photoautotrophs.</title>
        <authorList>
            <person name="Ban H."/>
            <person name="Sato S."/>
            <person name="Yoshikawa S."/>
            <person name="Yamada K."/>
            <person name="Nakamura Y."/>
            <person name="Ichinomiya M."/>
            <person name="Sato N."/>
            <person name="Blanc-Mathieu R."/>
            <person name="Endo H."/>
            <person name="Kuwata A."/>
            <person name="Ogata H."/>
        </authorList>
    </citation>
    <scope>NUCLEOTIDE SEQUENCE [LARGE SCALE GENOMIC DNA]</scope>
</reference>
<dbReference type="InterPro" id="IPR029069">
    <property type="entry name" value="HotDog_dom_sf"/>
</dbReference>
<evidence type="ECO:0000313" key="2">
    <source>
        <dbReference type="Proteomes" id="UP001165065"/>
    </source>
</evidence>
<sequence>MLALSTVRSQTVARLSRGLVAQASPLDNYPIHVDIPVQWGDMDCFAHVNNVQYIKFFETARIAHFHAFREAVVANGDEDKVDFAGFIHAKSVGPILASTSCKYKFPIEFPDDLVACSRIPMDLVGEDRFTMQYMVWSKLHERIAAEGDGVIVMYDYENKKKSFVNEGLRAAIKRIEDRL</sequence>
<evidence type="ECO:0000313" key="1">
    <source>
        <dbReference type="EMBL" id="GMI40590.1"/>
    </source>
</evidence>
<dbReference type="Proteomes" id="UP001165065">
    <property type="component" value="Unassembled WGS sequence"/>
</dbReference>
<gene>
    <name evidence="1" type="ORF">TrCOL_g3632</name>
</gene>
<dbReference type="AlphaFoldDB" id="A0A9W7GCY8"/>
<dbReference type="Gene3D" id="3.10.129.10">
    <property type="entry name" value="Hotdog Thioesterase"/>
    <property type="match status" value="1"/>
</dbReference>
<dbReference type="PANTHER" id="PTHR31793:SF39">
    <property type="entry name" value="THIOESTERASE_THIOL ESTER DEHYDRASE-ISOMERASE"/>
    <property type="match status" value="1"/>
</dbReference>
<dbReference type="InterPro" id="IPR050563">
    <property type="entry name" value="4-hydroxybenzoyl-CoA_TE"/>
</dbReference>
<dbReference type="Pfam" id="PF13279">
    <property type="entry name" value="4HBT_2"/>
    <property type="match status" value="1"/>
</dbReference>
<dbReference type="PANTHER" id="PTHR31793">
    <property type="entry name" value="4-HYDROXYBENZOYL-COA THIOESTERASE FAMILY MEMBER"/>
    <property type="match status" value="1"/>
</dbReference>
<name>A0A9W7GCY8_9STRA</name>
<dbReference type="EMBL" id="BRYA01001224">
    <property type="protein sequence ID" value="GMI40590.1"/>
    <property type="molecule type" value="Genomic_DNA"/>
</dbReference>